<reference evidence="7" key="1">
    <citation type="submission" date="2025-08" db="UniProtKB">
        <authorList>
            <consortium name="RefSeq"/>
        </authorList>
    </citation>
    <scope>IDENTIFICATION</scope>
    <source>
        <tissue evidence="7">Gonads</tissue>
    </source>
</reference>
<accession>A0A6J2Y9W3</accession>
<dbReference type="RefSeq" id="XP_030760036.1">
    <property type="nucleotide sequence ID" value="XM_030904176.1"/>
</dbReference>
<dbReference type="PANTHER" id="PTHR43768:SF3">
    <property type="entry name" value="TREHALOSE 6-PHOSPHATE PHOSPHATASE"/>
    <property type="match status" value="1"/>
</dbReference>
<gene>
    <name evidence="7" type="primary">LOC115885305</name>
</gene>
<dbReference type="FunCoup" id="A0A6J2Y9W3">
    <property type="interactions" value="31"/>
</dbReference>
<evidence type="ECO:0000256" key="1">
    <source>
        <dbReference type="ARBA" id="ARBA00000500"/>
    </source>
</evidence>
<dbReference type="CDD" id="cd01627">
    <property type="entry name" value="HAD_TPP"/>
    <property type="match status" value="1"/>
</dbReference>
<name>A0A6J2Y9W3_SITOR</name>
<dbReference type="UniPathway" id="UPA00299"/>
<evidence type="ECO:0000313" key="7">
    <source>
        <dbReference type="RefSeq" id="XP_030760036.1"/>
    </source>
</evidence>
<dbReference type="NCBIfam" id="TIGR01484">
    <property type="entry name" value="HAD-SF-IIB"/>
    <property type="match status" value="1"/>
</dbReference>
<dbReference type="GO" id="GO:0004805">
    <property type="term" value="F:trehalose-phosphatase activity"/>
    <property type="evidence" value="ECO:0007669"/>
    <property type="project" value="UniProtKB-EC"/>
</dbReference>
<evidence type="ECO:0000256" key="2">
    <source>
        <dbReference type="ARBA" id="ARBA00005199"/>
    </source>
</evidence>
<comment type="catalytic activity">
    <reaction evidence="1 5">
        <text>alpha,alpha-trehalose 6-phosphate + H2O = alpha,alpha-trehalose + phosphate</text>
        <dbReference type="Rhea" id="RHEA:23420"/>
        <dbReference type="ChEBI" id="CHEBI:15377"/>
        <dbReference type="ChEBI" id="CHEBI:16551"/>
        <dbReference type="ChEBI" id="CHEBI:43474"/>
        <dbReference type="ChEBI" id="CHEBI:58429"/>
        <dbReference type="EC" id="3.1.3.12"/>
    </reaction>
</comment>
<dbReference type="InterPro" id="IPR006379">
    <property type="entry name" value="HAD-SF_hydro_IIB"/>
</dbReference>
<evidence type="ECO:0000256" key="4">
    <source>
        <dbReference type="ARBA" id="ARBA00022801"/>
    </source>
</evidence>
<dbReference type="KEGG" id="soy:115885305"/>
<dbReference type="AlphaFoldDB" id="A0A6J2Y9W3"/>
<protein>
    <recommendedName>
        <fullName evidence="5">Trehalose 6-phosphate phosphatase</fullName>
        <ecNumber evidence="5">3.1.3.12</ecNumber>
    </recommendedName>
</protein>
<organism evidence="6 7">
    <name type="scientific">Sitophilus oryzae</name>
    <name type="common">Rice weevil</name>
    <name type="synonym">Curculio oryzae</name>
    <dbReference type="NCBI Taxonomy" id="7048"/>
    <lineage>
        <taxon>Eukaryota</taxon>
        <taxon>Metazoa</taxon>
        <taxon>Ecdysozoa</taxon>
        <taxon>Arthropoda</taxon>
        <taxon>Hexapoda</taxon>
        <taxon>Insecta</taxon>
        <taxon>Pterygota</taxon>
        <taxon>Neoptera</taxon>
        <taxon>Endopterygota</taxon>
        <taxon>Coleoptera</taxon>
        <taxon>Polyphaga</taxon>
        <taxon>Cucujiformia</taxon>
        <taxon>Curculionidae</taxon>
        <taxon>Dryophthorinae</taxon>
        <taxon>Sitophilus</taxon>
    </lineage>
</organism>
<dbReference type="NCBIfam" id="TIGR00685">
    <property type="entry name" value="T6PP"/>
    <property type="match status" value="1"/>
</dbReference>
<dbReference type="InterPro" id="IPR044651">
    <property type="entry name" value="OTSB-like"/>
</dbReference>
<evidence type="ECO:0000313" key="6">
    <source>
        <dbReference type="Proteomes" id="UP000504635"/>
    </source>
</evidence>
<dbReference type="Pfam" id="PF02358">
    <property type="entry name" value="Trehalose_PPase"/>
    <property type="match status" value="1"/>
</dbReference>
<dbReference type="OrthoDB" id="755951at2759"/>
<dbReference type="SUPFAM" id="SSF56784">
    <property type="entry name" value="HAD-like"/>
    <property type="match status" value="1"/>
</dbReference>
<evidence type="ECO:0000256" key="3">
    <source>
        <dbReference type="ARBA" id="ARBA00008770"/>
    </source>
</evidence>
<dbReference type="InParanoid" id="A0A6J2Y9W3"/>
<keyword evidence="6" id="KW-1185">Reference proteome</keyword>
<dbReference type="Proteomes" id="UP000504635">
    <property type="component" value="Unplaced"/>
</dbReference>
<evidence type="ECO:0000256" key="5">
    <source>
        <dbReference type="RuleBase" id="RU361117"/>
    </source>
</evidence>
<proteinExistence type="inferred from homology"/>
<dbReference type="Gene3D" id="3.40.50.1000">
    <property type="entry name" value="HAD superfamily/HAD-like"/>
    <property type="match status" value="1"/>
</dbReference>
<keyword evidence="4 5" id="KW-0378">Hydrolase</keyword>
<dbReference type="InterPro" id="IPR003337">
    <property type="entry name" value="Trehalose_PPase"/>
</dbReference>
<dbReference type="Gene3D" id="3.30.70.1020">
    <property type="entry name" value="Trehalose-6-phosphate phosphatase related protein, domain 2"/>
    <property type="match status" value="1"/>
</dbReference>
<dbReference type="InterPro" id="IPR023214">
    <property type="entry name" value="HAD_sf"/>
</dbReference>
<comment type="cofactor">
    <cofactor evidence="5">
        <name>a divalent metal cation</name>
        <dbReference type="ChEBI" id="CHEBI:60240"/>
    </cofactor>
</comment>
<sequence length="274" mass="30600">MTSKDSCNCKRVFDDYQDYLTQYLKDAKELALLLDYDGTLTPIVAHPDLATIPPETKTVLQDLSKIPNIFIAVVSGRNVQNVKEKVGIDNIVYAGNHGLEVVYPNGSKYTHQLPTTFDDQVKQLITELENAVVRDGAWIENKGASLTFHFRATPEEKRPEIERTAREIIEKAGFKVGNAHCALEARPKVEWNKGKVALLILDKQYGENKWQGNVKVIFAGDDTTDEDAMLALKGNSVTFRIAPNTQIATHATKILSSTQSVVHILKLIQKILKK</sequence>
<dbReference type="InterPro" id="IPR036412">
    <property type="entry name" value="HAD-like_sf"/>
</dbReference>
<dbReference type="GO" id="GO:0005992">
    <property type="term" value="P:trehalose biosynthetic process"/>
    <property type="evidence" value="ECO:0007669"/>
    <property type="project" value="UniProtKB-UniPathway"/>
</dbReference>
<comment type="pathway">
    <text evidence="2 5">Glycan biosynthesis; trehalose biosynthesis.</text>
</comment>
<comment type="similarity">
    <text evidence="3 5">Belongs to the trehalose phosphatase family.</text>
</comment>
<comment type="function">
    <text evidence="5">Removes the phosphate from trehalose 6-phosphate to produce free trehalose.</text>
</comment>
<dbReference type="EC" id="3.1.3.12" evidence="5"/>
<dbReference type="GeneID" id="115885305"/>
<dbReference type="PANTHER" id="PTHR43768">
    <property type="entry name" value="TREHALOSE 6-PHOSPHATE PHOSPHATASE"/>
    <property type="match status" value="1"/>
</dbReference>